<evidence type="ECO:0000313" key="4">
    <source>
        <dbReference type="Proteomes" id="UP000185596"/>
    </source>
</evidence>
<dbReference type="InterPro" id="IPR043128">
    <property type="entry name" value="Rev_trsase/Diguanyl_cyclase"/>
</dbReference>
<evidence type="ECO:0000256" key="1">
    <source>
        <dbReference type="SAM" id="Phobius"/>
    </source>
</evidence>
<dbReference type="PANTHER" id="PTHR45138">
    <property type="entry name" value="REGULATORY COMPONENTS OF SENSORY TRANSDUCTION SYSTEM"/>
    <property type="match status" value="1"/>
</dbReference>
<sequence length="416" mass="44952">MPRRVLWCVLVVEAAAVLTALYTGLRHPVTDPDWERAAILAACALVHLEVTRASARQSRMASGPGPYVDQKSVWNFAALVILPPALATAMVLFTHGYSYLRIWVAQKGYPGYRWVYSAATVVLATQAAAAVLQVGIPDHPALPVGMDGLLVVATAAAVRWAVNYALVILVLALSQPRIGMREVLGNARDQRIEASSVAFGFCAAALLVFQPVYVVAPLLALLATQHTVLIKQYERAAQTDAKTGLLNSDWWWKRAEQAIQRELTRGSQVGVLMADLDHFKAVNDTYGHLTGDDVLVTVAGTISAHLRRDFDLAGRFGGEEFAVLLPEMGEDELRATAERLRQKVGALRVPVQGKGGGVESVRVTVSIGAAVCPRNGTDLDELVLCADDALYDAKRLGRNRVCLYGDVEFEESNAAG</sequence>
<name>A0A1Q8CS11_9PSEU</name>
<keyword evidence="1" id="KW-1133">Transmembrane helix</keyword>
<dbReference type="Pfam" id="PF00990">
    <property type="entry name" value="GGDEF"/>
    <property type="match status" value="1"/>
</dbReference>
<feature type="transmembrane region" description="Helical" evidence="1">
    <location>
        <begin position="194"/>
        <end position="222"/>
    </location>
</feature>
<dbReference type="CDD" id="cd01949">
    <property type="entry name" value="GGDEF"/>
    <property type="match status" value="1"/>
</dbReference>
<dbReference type="AlphaFoldDB" id="A0A1Q8CS11"/>
<dbReference type="GO" id="GO:0005886">
    <property type="term" value="C:plasma membrane"/>
    <property type="evidence" value="ECO:0007669"/>
    <property type="project" value="TreeGrafter"/>
</dbReference>
<dbReference type="GO" id="GO:0052621">
    <property type="term" value="F:diguanylate cyclase activity"/>
    <property type="evidence" value="ECO:0007669"/>
    <property type="project" value="TreeGrafter"/>
</dbReference>
<keyword evidence="1" id="KW-0812">Transmembrane</keyword>
<evidence type="ECO:0000313" key="3">
    <source>
        <dbReference type="EMBL" id="OLF17124.1"/>
    </source>
</evidence>
<dbReference type="SMART" id="SM00267">
    <property type="entry name" value="GGDEF"/>
    <property type="match status" value="1"/>
</dbReference>
<feature type="transmembrane region" description="Helical" evidence="1">
    <location>
        <begin position="73"/>
        <end position="93"/>
    </location>
</feature>
<comment type="caution">
    <text evidence="3">The sequence shown here is derived from an EMBL/GenBank/DDBJ whole genome shotgun (WGS) entry which is preliminary data.</text>
</comment>
<proteinExistence type="predicted"/>
<gene>
    <name evidence="3" type="ORF">BU204_13190</name>
</gene>
<dbReference type="SUPFAM" id="SSF55073">
    <property type="entry name" value="Nucleotide cyclase"/>
    <property type="match status" value="1"/>
</dbReference>
<reference evidence="3 4" key="1">
    <citation type="submission" date="2016-12" db="EMBL/GenBank/DDBJ databases">
        <title>The draft genome sequence of Actinophytocola sp. 11-183.</title>
        <authorList>
            <person name="Wang W."/>
            <person name="Yuan L."/>
        </authorList>
    </citation>
    <scope>NUCLEOTIDE SEQUENCE [LARGE SCALE GENOMIC DNA]</scope>
    <source>
        <strain evidence="3 4">11-183</strain>
    </source>
</reference>
<organism evidence="3 4">
    <name type="scientific">Actinophytocola xanthii</name>
    <dbReference type="NCBI Taxonomy" id="1912961"/>
    <lineage>
        <taxon>Bacteria</taxon>
        <taxon>Bacillati</taxon>
        <taxon>Actinomycetota</taxon>
        <taxon>Actinomycetes</taxon>
        <taxon>Pseudonocardiales</taxon>
        <taxon>Pseudonocardiaceae</taxon>
    </lineage>
</organism>
<dbReference type="PROSITE" id="PS50887">
    <property type="entry name" value="GGDEF"/>
    <property type="match status" value="1"/>
</dbReference>
<dbReference type="InterPro" id="IPR000160">
    <property type="entry name" value="GGDEF_dom"/>
</dbReference>
<dbReference type="Gene3D" id="3.30.70.270">
    <property type="match status" value="1"/>
</dbReference>
<feature type="transmembrane region" description="Helical" evidence="1">
    <location>
        <begin position="148"/>
        <end position="173"/>
    </location>
</feature>
<dbReference type="GO" id="GO:1902201">
    <property type="term" value="P:negative regulation of bacterial-type flagellum-dependent cell motility"/>
    <property type="evidence" value="ECO:0007669"/>
    <property type="project" value="TreeGrafter"/>
</dbReference>
<accession>A0A1Q8CS11</accession>
<protein>
    <recommendedName>
        <fullName evidence="2">GGDEF domain-containing protein</fullName>
    </recommendedName>
</protein>
<evidence type="ECO:0000259" key="2">
    <source>
        <dbReference type="PROSITE" id="PS50887"/>
    </source>
</evidence>
<feature type="domain" description="GGDEF" evidence="2">
    <location>
        <begin position="267"/>
        <end position="406"/>
    </location>
</feature>
<dbReference type="InterPro" id="IPR029787">
    <property type="entry name" value="Nucleotide_cyclase"/>
</dbReference>
<dbReference type="InterPro" id="IPR050469">
    <property type="entry name" value="Diguanylate_Cyclase"/>
</dbReference>
<dbReference type="FunFam" id="3.30.70.270:FF:000001">
    <property type="entry name" value="Diguanylate cyclase domain protein"/>
    <property type="match status" value="1"/>
</dbReference>
<dbReference type="GO" id="GO:0043709">
    <property type="term" value="P:cell adhesion involved in single-species biofilm formation"/>
    <property type="evidence" value="ECO:0007669"/>
    <property type="project" value="TreeGrafter"/>
</dbReference>
<dbReference type="STRING" id="1912961.BU204_13190"/>
<keyword evidence="4" id="KW-1185">Reference proteome</keyword>
<feature type="transmembrane region" description="Helical" evidence="1">
    <location>
        <begin position="114"/>
        <end position="136"/>
    </location>
</feature>
<dbReference type="Proteomes" id="UP000185596">
    <property type="component" value="Unassembled WGS sequence"/>
</dbReference>
<dbReference type="PANTHER" id="PTHR45138:SF9">
    <property type="entry name" value="DIGUANYLATE CYCLASE DGCM-RELATED"/>
    <property type="match status" value="1"/>
</dbReference>
<keyword evidence="1" id="KW-0472">Membrane</keyword>
<dbReference type="NCBIfam" id="TIGR00254">
    <property type="entry name" value="GGDEF"/>
    <property type="match status" value="1"/>
</dbReference>
<dbReference type="EMBL" id="MSIE01000021">
    <property type="protein sequence ID" value="OLF17124.1"/>
    <property type="molecule type" value="Genomic_DNA"/>
</dbReference>